<evidence type="ECO:0000259" key="7">
    <source>
        <dbReference type="Pfam" id="PF00892"/>
    </source>
</evidence>
<protein>
    <submittedName>
        <fullName evidence="8">DMT(Drug/metabolite transporter) superfamily permease</fullName>
    </submittedName>
</protein>
<dbReference type="InterPro" id="IPR037185">
    <property type="entry name" value="EmrE-like"/>
</dbReference>
<feature type="transmembrane region" description="Helical" evidence="6">
    <location>
        <begin position="103"/>
        <end position="124"/>
    </location>
</feature>
<dbReference type="SUPFAM" id="SSF103481">
    <property type="entry name" value="Multidrug resistance efflux transporter EmrE"/>
    <property type="match status" value="2"/>
</dbReference>
<evidence type="ECO:0000256" key="2">
    <source>
        <dbReference type="ARBA" id="ARBA00007362"/>
    </source>
</evidence>
<dbReference type="InterPro" id="IPR050638">
    <property type="entry name" value="AA-Vitamin_Transporters"/>
</dbReference>
<comment type="subcellular location">
    <subcellularLocation>
        <location evidence="1">Membrane</location>
        <topology evidence="1">Multi-pass membrane protein</topology>
    </subcellularLocation>
</comment>
<dbReference type="Pfam" id="PF00892">
    <property type="entry name" value="EamA"/>
    <property type="match status" value="2"/>
</dbReference>
<accession>A0AAC9HLZ8</accession>
<reference evidence="9" key="1">
    <citation type="submission" date="2016-03" db="EMBL/GenBank/DDBJ databases">
        <title>Complete genome sequence of the type strain Actinoalloteichus hymeniacidonis DSM 45092.</title>
        <authorList>
            <person name="Schaffert L."/>
            <person name="Albersmeier A."/>
            <person name="Winkler A."/>
            <person name="Kalinowski J."/>
            <person name="Zotchev S."/>
            <person name="Ruckert C."/>
        </authorList>
    </citation>
    <scope>NUCLEOTIDE SEQUENCE [LARGE SCALE GENOMIC DNA]</scope>
    <source>
        <strain evidence="9">HPA177(T) (DSM 45092(T))</strain>
    </source>
</reference>
<keyword evidence="9" id="KW-1185">Reference proteome</keyword>
<dbReference type="PANTHER" id="PTHR32322:SF2">
    <property type="entry name" value="EAMA DOMAIN-CONTAINING PROTEIN"/>
    <property type="match status" value="1"/>
</dbReference>
<dbReference type="Proteomes" id="UP000095210">
    <property type="component" value="Chromosome"/>
</dbReference>
<feature type="transmembrane region" description="Helical" evidence="6">
    <location>
        <begin position="12"/>
        <end position="36"/>
    </location>
</feature>
<feature type="domain" description="EamA" evidence="7">
    <location>
        <begin position="155"/>
        <end position="289"/>
    </location>
</feature>
<evidence type="ECO:0000256" key="4">
    <source>
        <dbReference type="ARBA" id="ARBA00022989"/>
    </source>
</evidence>
<dbReference type="EMBL" id="CP014859">
    <property type="protein sequence ID" value="AOS61658.1"/>
    <property type="molecule type" value="Genomic_DNA"/>
</dbReference>
<comment type="similarity">
    <text evidence="2">Belongs to the EamA transporter family.</text>
</comment>
<feature type="transmembrane region" description="Helical" evidence="6">
    <location>
        <begin position="220"/>
        <end position="238"/>
    </location>
</feature>
<feature type="transmembrane region" description="Helical" evidence="6">
    <location>
        <begin position="276"/>
        <end position="294"/>
    </location>
</feature>
<feature type="transmembrane region" description="Helical" evidence="6">
    <location>
        <begin position="250"/>
        <end position="270"/>
    </location>
</feature>
<evidence type="ECO:0000256" key="5">
    <source>
        <dbReference type="ARBA" id="ARBA00023136"/>
    </source>
</evidence>
<dbReference type="KEGG" id="ahm:TL08_04140"/>
<keyword evidence="4 6" id="KW-1133">Transmembrane helix</keyword>
<organism evidence="8 9">
    <name type="scientific">Actinoalloteichus hymeniacidonis</name>
    <dbReference type="NCBI Taxonomy" id="340345"/>
    <lineage>
        <taxon>Bacteria</taxon>
        <taxon>Bacillati</taxon>
        <taxon>Actinomycetota</taxon>
        <taxon>Actinomycetes</taxon>
        <taxon>Pseudonocardiales</taxon>
        <taxon>Pseudonocardiaceae</taxon>
        <taxon>Actinoalloteichus</taxon>
    </lineage>
</organism>
<feature type="transmembrane region" description="Helical" evidence="6">
    <location>
        <begin position="187"/>
        <end position="205"/>
    </location>
</feature>
<evidence type="ECO:0000256" key="1">
    <source>
        <dbReference type="ARBA" id="ARBA00004141"/>
    </source>
</evidence>
<sequence>MTIPEPATIKSAAPAIAFGLLGIALVGASVPVTGLLDDYPLFAAQSVRYLIGAAGLFGWLVLRGQRLPKLVPRDLLALGAVATLGMVGFSICVLLAQRHADPGFVTAMVGSAPLVLGILAPLLAGRRPGRWVIGGATLVLVGVVVLSGGGSWQGPGLLLACLAMFGEVSFTLFAVGPIRRLGAIGASAYACLIAAIGAGVVSAVAEGPPAWRLPDATETVALIVLGLLVTSVAFVWWFHCVSRIGADRAAVLIGAMPVAGLVASVCLSAQQLTSAALLGAALVAAGCAVGLRRVGPSRPAHRPRA</sequence>
<feature type="transmembrane region" description="Helical" evidence="6">
    <location>
        <begin position="42"/>
        <end position="62"/>
    </location>
</feature>
<evidence type="ECO:0000313" key="9">
    <source>
        <dbReference type="Proteomes" id="UP000095210"/>
    </source>
</evidence>
<evidence type="ECO:0000256" key="3">
    <source>
        <dbReference type="ARBA" id="ARBA00022692"/>
    </source>
</evidence>
<proteinExistence type="inferred from homology"/>
<dbReference type="GO" id="GO:0016020">
    <property type="term" value="C:membrane"/>
    <property type="evidence" value="ECO:0007669"/>
    <property type="project" value="UniProtKB-SubCell"/>
</dbReference>
<evidence type="ECO:0000313" key="8">
    <source>
        <dbReference type="EMBL" id="AOS61658.1"/>
    </source>
</evidence>
<dbReference type="AlphaFoldDB" id="A0AAC9HLZ8"/>
<feature type="transmembrane region" description="Helical" evidence="6">
    <location>
        <begin position="156"/>
        <end position="175"/>
    </location>
</feature>
<gene>
    <name evidence="8" type="ORF">TL08_04140</name>
</gene>
<name>A0AAC9HLZ8_9PSEU</name>
<dbReference type="PANTHER" id="PTHR32322">
    <property type="entry name" value="INNER MEMBRANE TRANSPORTER"/>
    <property type="match status" value="1"/>
</dbReference>
<feature type="domain" description="EamA" evidence="7">
    <location>
        <begin position="15"/>
        <end position="147"/>
    </location>
</feature>
<keyword evidence="5 6" id="KW-0472">Membrane</keyword>
<evidence type="ECO:0000256" key="6">
    <source>
        <dbReference type="SAM" id="Phobius"/>
    </source>
</evidence>
<dbReference type="InterPro" id="IPR000620">
    <property type="entry name" value="EamA_dom"/>
</dbReference>
<keyword evidence="3 6" id="KW-0812">Transmembrane</keyword>
<feature type="transmembrane region" description="Helical" evidence="6">
    <location>
        <begin position="74"/>
        <end position="97"/>
    </location>
</feature>
<feature type="transmembrane region" description="Helical" evidence="6">
    <location>
        <begin position="131"/>
        <end position="150"/>
    </location>
</feature>